<evidence type="ECO:0000313" key="1">
    <source>
        <dbReference type="EMBL" id="KAG9451913.1"/>
    </source>
</evidence>
<dbReference type="AlphaFoldDB" id="A0AAV7EST9"/>
<comment type="caution">
    <text evidence="1">The sequence shown here is derived from an EMBL/GenBank/DDBJ whole genome shotgun (WGS) entry which is preliminary data.</text>
</comment>
<accession>A0AAV7EST9</accession>
<dbReference type="Proteomes" id="UP000825729">
    <property type="component" value="Unassembled WGS sequence"/>
</dbReference>
<gene>
    <name evidence="1" type="ORF">H6P81_004817</name>
</gene>
<reference evidence="1 2" key="1">
    <citation type="submission" date="2021-07" db="EMBL/GenBank/DDBJ databases">
        <title>The Aristolochia fimbriata genome: insights into angiosperm evolution, floral development and chemical biosynthesis.</title>
        <authorList>
            <person name="Jiao Y."/>
        </authorList>
    </citation>
    <scope>NUCLEOTIDE SEQUENCE [LARGE SCALE GENOMIC DNA]</scope>
    <source>
        <strain evidence="1">IBCAS-2021</strain>
        <tissue evidence="1">Leaf</tissue>
    </source>
</reference>
<organism evidence="1 2">
    <name type="scientific">Aristolochia fimbriata</name>
    <name type="common">White veined hardy Dutchman's pipe vine</name>
    <dbReference type="NCBI Taxonomy" id="158543"/>
    <lineage>
        <taxon>Eukaryota</taxon>
        <taxon>Viridiplantae</taxon>
        <taxon>Streptophyta</taxon>
        <taxon>Embryophyta</taxon>
        <taxon>Tracheophyta</taxon>
        <taxon>Spermatophyta</taxon>
        <taxon>Magnoliopsida</taxon>
        <taxon>Magnoliidae</taxon>
        <taxon>Piperales</taxon>
        <taxon>Aristolochiaceae</taxon>
        <taxon>Aristolochia</taxon>
    </lineage>
</organism>
<dbReference type="EMBL" id="JAINDJ010000003">
    <property type="protein sequence ID" value="KAG9451913.1"/>
    <property type="molecule type" value="Genomic_DNA"/>
</dbReference>
<evidence type="ECO:0000313" key="2">
    <source>
        <dbReference type="Proteomes" id="UP000825729"/>
    </source>
</evidence>
<proteinExistence type="predicted"/>
<protein>
    <submittedName>
        <fullName evidence="1">Uncharacterized protein</fullName>
    </submittedName>
</protein>
<name>A0AAV7EST9_ARIFI</name>
<sequence length="249" mass="27243">MGERWLGSDPFCSPLSLVCSHCSGPPIARCMWMLRIVFAMGTPDVDLCSFNATDDLNKGMNQSVRSLVTVTLPGGHSDGSYVPALKFSFPSAPKSAIRDRYHILRRAKDQKQRKNIKVKPGSPERTENGCVKFVGIGKIVGGRRSRDRLMQATQSLWPPSSLLCHHHHHLLYPVLHGPLNSTPIMLDARARGGAPARQSGSSVTSSTLCGSARELLVFDHICLVRDHPRKGGATSIGRLSSSQYDYALK</sequence>
<keyword evidence="2" id="KW-1185">Reference proteome</keyword>